<dbReference type="EMBL" id="FXXI01000008">
    <property type="protein sequence ID" value="SMS02176.1"/>
    <property type="molecule type" value="Genomic_DNA"/>
</dbReference>
<evidence type="ECO:0000313" key="4">
    <source>
        <dbReference type="Proteomes" id="UP001283366"/>
    </source>
</evidence>
<protein>
    <submittedName>
        <fullName evidence="2">Uncharacterized protein</fullName>
    </submittedName>
</protein>
<evidence type="ECO:0000313" key="2">
    <source>
        <dbReference type="EMBL" id="SMS02176.1"/>
    </source>
</evidence>
<keyword evidence="4" id="KW-1185">Reference proteome</keyword>
<reference evidence="2 3" key="1">
    <citation type="submission" date="2017-05" db="EMBL/GenBank/DDBJ databases">
        <authorList>
            <person name="Song R."/>
            <person name="Chenine A.L."/>
            <person name="Ruprecht R.M."/>
        </authorList>
    </citation>
    <scope>NUCLEOTIDE SEQUENCE [LARGE SCALE GENOMIC DNA]</scope>
    <source>
        <strain evidence="2 3">CECT 7927</strain>
    </source>
</reference>
<name>A0A1Y6IX09_9VIBR</name>
<sequence length="78" mass="9253">MMSRLAKYLHVPEEYWEDVESWEVEENAESQIDMPYSSYLYVPEEAPDELLEIMGWSVGQCIDNIPAYVFDDEYDYGE</sequence>
<accession>A0A1Y6IX09</accession>
<dbReference type="EMBL" id="JAWRCO010000002">
    <property type="protein sequence ID" value="MDW6005384.1"/>
    <property type="molecule type" value="Genomic_DNA"/>
</dbReference>
<proteinExistence type="predicted"/>
<dbReference type="RefSeq" id="WP_087482197.1">
    <property type="nucleotide sequence ID" value="NZ_AP024884.1"/>
</dbReference>
<dbReference type="Proteomes" id="UP001283366">
    <property type="component" value="Unassembled WGS sequence"/>
</dbReference>
<dbReference type="AlphaFoldDB" id="A0A1Y6IX09"/>
<dbReference type="Proteomes" id="UP000196125">
    <property type="component" value="Unassembled WGS sequence"/>
</dbReference>
<evidence type="ECO:0000313" key="1">
    <source>
        <dbReference type="EMBL" id="MDW6005384.1"/>
    </source>
</evidence>
<gene>
    <name evidence="1" type="ORF">SBX37_21170</name>
    <name evidence="2" type="ORF">VIM7927_03494</name>
</gene>
<evidence type="ECO:0000313" key="3">
    <source>
        <dbReference type="Proteomes" id="UP000196125"/>
    </source>
</evidence>
<reference evidence="1 4" key="2">
    <citation type="submission" date="2023-11" db="EMBL/GenBank/DDBJ databases">
        <title>Plant-associative lifestyle of Vibrio porteresiae and its evolutionary dynamics.</title>
        <authorList>
            <person name="Rameshkumar N."/>
            <person name="Kirti K."/>
        </authorList>
    </citation>
    <scope>NUCLEOTIDE SEQUENCE [LARGE SCALE GENOMIC DNA]</scope>
    <source>
        <strain evidence="1 4">MSSRF38</strain>
    </source>
</reference>
<organism evidence="2 3">
    <name type="scientific">Vibrio mangrovi</name>
    <dbReference type="NCBI Taxonomy" id="474394"/>
    <lineage>
        <taxon>Bacteria</taxon>
        <taxon>Pseudomonadati</taxon>
        <taxon>Pseudomonadota</taxon>
        <taxon>Gammaproteobacteria</taxon>
        <taxon>Vibrionales</taxon>
        <taxon>Vibrionaceae</taxon>
        <taxon>Vibrio</taxon>
    </lineage>
</organism>